<gene>
    <name evidence="1" type="ORF">HX829_02635</name>
</gene>
<organism evidence="1 2">
    <name type="scientific">Pseudomonas gingeri</name>
    <dbReference type="NCBI Taxonomy" id="117681"/>
    <lineage>
        <taxon>Bacteria</taxon>
        <taxon>Pseudomonadati</taxon>
        <taxon>Pseudomonadota</taxon>
        <taxon>Gammaproteobacteria</taxon>
        <taxon>Pseudomonadales</taxon>
        <taxon>Pseudomonadaceae</taxon>
        <taxon>Pseudomonas</taxon>
    </lineage>
</organism>
<accession>A0A7Y7W9L2</accession>
<dbReference type="RefSeq" id="WP_100943264.1">
    <property type="nucleotide sequence ID" value="NZ_JACAPU010000002.1"/>
</dbReference>
<evidence type="ECO:0008006" key="3">
    <source>
        <dbReference type="Google" id="ProtNLM"/>
    </source>
</evidence>
<comment type="caution">
    <text evidence="1">The sequence shown here is derived from an EMBL/GenBank/DDBJ whole genome shotgun (WGS) entry which is preliminary data.</text>
</comment>
<proteinExistence type="predicted"/>
<dbReference type="EMBL" id="JACAPU010000002">
    <property type="protein sequence ID" value="NWB45377.1"/>
    <property type="molecule type" value="Genomic_DNA"/>
</dbReference>
<dbReference type="Pfam" id="PF04325">
    <property type="entry name" value="DUF465"/>
    <property type="match status" value="1"/>
</dbReference>
<protein>
    <recommendedName>
        <fullName evidence="3">DUF465 domain-containing protein</fullName>
    </recommendedName>
</protein>
<reference evidence="1 2" key="1">
    <citation type="submission" date="2020-04" db="EMBL/GenBank/DDBJ databases">
        <title>Molecular characterization of pseudomonads from Agaricus bisporus reveal novel blotch 2 pathogens in Western Europe.</title>
        <authorList>
            <person name="Taparia T."/>
            <person name="Krijger M."/>
            <person name="Haynes E."/>
            <person name="Elpinstone J.G."/>
            <person name="Noble R."/>
            <person name="Van Der Wolf J."/>
        </authorList>
    </citation>
    <scope>NUCLEOTIDE SEQUENCE [LARGE SCALE GENOMIC DNA]</scope>
    <source>
        <strain evidence="1 2">F1001</strain>
    </source>
</reference>
<evidence type="ECO:0000313" key="1">
    <source>
        <dbReference type="EMBL" id="NWB45377.1"/>
    </source>
</evidence>
<dbReference type="InterPro" id="IPR007420">
    <property type="entry name" value="DUF465"/>
</dbReference>
<evidence type="ECO:0000313" key="2">
    <source>
        <dbReference type="Proteomes" id="UP000582981"/>
    </source>
</evidence>
<dbReference type="Gene3D" id="6.10.280.50">
    <property type="match status" value="1"/>
</dbReference>
<dbReference type="AlphaFoldDB" id="A0A7Y7W9L2"/>
<dbReference type="Proteomes" id="UP000582981">
    <property type="component" value="Unassembled WGS sequence"/>
</dbReference>
<dbReference type="InterPro" id="IPR038444">
    <property type="entry name" value="DUF465_sf"/>
</dbReference>
<name>A0A7Y7W9L2_9PSED</name>
<sequence>MPVKHDLLADLKLNKEALAQHRSKDPRLNQLLDQYDDIDKEVLAAESAQAADDPLRTLKERRLKVKNQIVERLQAI</sequence>